<sequence length="228" mass="25840">MTCTLIVDPELPSNTKDKAVVRRDGLLHTFLSRLSQSWPVTSVMRALNGFWWLLGLSPLKILPSPMFSPPRQHLAVRKRLSRITRLVLAILPHRVQGALGFPVCTSIGCSVSPEVSSSPTKPCGKGCKRKYDTDDDDDDDDDEHQSWVEVLNQELAEEDCKTDPDYEPSTMEETDSEEYHTHNDTESSLEIEQYGNHLRIKELTKVFIVVRAASFGPKHSRFGFQTWL</sequence>
<reference evidence="2 3" key="1">
    <citation type="submission" date="2019-04" db="EMBL/GenBank/DDBJ databases">
        <authorList>
            <consortium name="Wellcome Sanger Institute Data Sharing"/>
        </authorList>
    </citation>
    <scope>NUCLEOTIDE SEQUENCE [LARGE SCALE GENOMIC DNA]</scope>
</reference>
<keyword evidence="3" id="KW-1185">Reference proteome</keyword>
<feature type="region of interest" description="Disordered" evidence="1">
    <location>
        <begin position="158"/>
        <end position="187"/>
    </location>
</feature>
<evidence type="ECO:0000313" key="2">
    <source>
        <dbReference type="Ensembl" id="ENSSFOP00015005325.2"/>
    </source>
</evidence>
<evidence type="ECO:0000256" key="1">
    <source>
        <dbReference type="SAM" id="MobiDB-lite"/>
    </source>
</evidence>
<dbReference type="Ensembl" id="ENSSFOT00015005412.2">
    <property type="protein sequence ID" value="ENSSFOP00015005325.2"/>
    <property type="gene ID" value="ENSSFOG00015003484.2"/>
</dbReference>
<name>A0A8C9QVP0_SCLFO</name>
<dbReference type="Proteomes" id="UP000694397">
    <property type="component" value="Chromosome 9"/>
</dbReference>
<reference evidence="2" key="3">
    <citation type="submission" date="2025-09" db="UniProtKB">
        <authorList>
            <consortium name="Ensembl"/>
        </authorList>
    </citation>
    <scope>IDENTIFICATION</scope>
</reference>
<dbReference type="AlphaFoldDB" id="A0A8C9QVP0"/>
<organism evidence="2 3">
    <name type="scientific">Scleropages formosus</name>
    <name type="common">Asian bonytongue</name>
    <name type="synonym">Osteoglossum formosum</name>
    <dbReference type="NCBI Taxonomy" id="113540"/>
    <lineage>
        <taxon>Eukaryota</taxon>
        <taxon>Metazoa</taxon>
        <taxon>Chordata</taxon>
        <taxon>Craniata</taxon>
        <taxon>Vertebrata</taxon>
        <taxon>Euteleostomi</taxon>
        <taxon>Actinopterygii</taxon>
        <taxon>Neopterygii</taxon>
        <taxon>Teleostei</taxon>
        <taxon>Osteoglossocephala</taxon>
        <taxon>Osteoglossomorpha</taxon>
        <taxon>Osteoglossiformes</taxon>
        <taxon>Osteoglossidae</taxon>
        <taxon>Scleropages</taxon>
    </lineage>
</organism>
<evidence type="ECO:0000313" key="3">
    <source>
        <dbReference type="Proteomes" id="UP000694397"/>
    </source>
</evidence>
<gene>
    <name evidence="2" type="primary">org</name>
</gene>
<dbReference type="GeneTree" id="ENSGT00390000006809"/>
<feature type="compositionally biased region" description="Acidic residues" evidence="1">
    <location>
        <begin position="133"/>
        <end position="143"/>
    </location>
</feature>
<accession>A0A8C9QVP0</accession>
<proteinExistence type="predicted"/>
<reference evidence="2" key="2">
    <citation type="submission" date="2025-08" db="UniProtKB">
        <authorList>
            <consortium name="Ensembl"/>
        </authorList>
    </citation>
    <scope>IDENTIFICATION</scope>
</reference>
<protein>
    <submittedName>
        <fullName evidence="2">Oogenesis-related gene</fullName>
    </submittedName>
</protein>
<dbReference type="OrthoDB" id="8946322at2759"/>
<dbReference type="GO" id="GO:0003730">
    <property type="term" value="F:mRNA 3'-UTR binding"/>
    <property type="evidence" value="ECO:0007669"/>
    <property type="project" value="Ensembl"/>
</dbReference>
<dbReference type="GO" id="GO:0005938">
    <property type="term" value="C:cell cortex"/>
    <property type="evidence" value="ECO:0007669"/>
    <property type="project" value="Ensembl"/>
</dbReference>
<feature type="region of interest" description="Disordered" evidence="1">
    <location>
        <begin position="112"/>
        <end position="143"/>
    </location>
</feature>